<reference evidence="2 3" key="1">
    <citation type="journal article" date="2018" name="J. Microbiol.">
        <title>Bacillus spongiae sp. nov., isolated from sponge of Jeju Island.</title>
        <authorList>
            <person name="Lee G.E."/>
            <person name="Im W.T."/>
            <person name="Park J.S."/>
        </authorList>
    </citation>
    <scope>NUCLEOTIDE SEQUENCE [LARGE SCALE GENOMIC DNA]</scope>
    <source>
        <strain evidence="2 3">135PIL107-10</strain>
    </source>
</reference>
<dbReference type="InterPro" id="IPR036388">
    <property type="entry name" value="WH-like_DNA-bd_sf"/>
</dbReference>
<dbReference type="Gene3D" id="1.10.10.10">
    <property type="entry name" value="Winged helix-like DNA-binding domain superfamily/Winged helix DNA-binding domain"/>
    <property type="match status" value="1"/>
</dbReference>
<proteinExistence type="predicted"/>
<dbReference type="InterPro" id="IPR011991">
    <property type="entry name" value="ArsR-like_HTH"/>
</dbReference>
<dbReference type="InterPro" id="IPR036390">
    <property type="entry name" value="WH_DNA-bd_sf"/>
</dbReference>
<dbReference type="CDD" id="cd00090">
    <property type="entry name" value="HTH_ARSR"/>
    <property type="match status" value="1"/>
</dbReference>
<dbReference type="Proteomes" id="UP001312865">
    <property type="component" value="Unassembled WGS sequence"/>
</dbReference>
<comment type="caution">
    <text evidence="2">The sequence shown here is derived from an EMBL/GenBank/DDBJ whole genome shotgun (WGS) entry which is preliminary data.</text>
</comment>
<protein>
    <submittedName>
        <fullName evidence="2">Helix-turn-helix domain-containing protein</fullName>
    </submittedName>
</protein>
<name>A0ABU8H9M3_9BACI</name>
<evidence type="ECO:0000313" key="2">
    <source>
        <dbReference type="EMBL" id="MEI5905864.1"/>
    </source>
</evidence>
<dbReference type="PANTHER" id="PTHR38600:SF2">
    <property type="entry name" value="SLL0088 PROTEIN"/>
    <property type="match status" value="1"/>
</dbReference>
<dbReference type="EMBL" id="JBBAXC010000001">
    <property type="protein sequence ID" value="MEI5905864.1"/>
    <property type="molecule type" value="Genomic_DNA"/>
</dbReference>
<dbReference type="SUPFAM" id="SSF46785">
    <property type="entry name" value="Winged helix' DNA-binding domain"/>
    <property type="match status" value="1"/>
</dbReference>
<dbReference type="Pfam" id="PF12840">
    <property type="entry name" value="HTH_20"/>
    <property type="match status" value="1"/>
</dbReference>
<accession>A0ABU8H9M3</accession>
<sequence length="233" mass="26986">MDQTLRITNTLADPTRYSIYQYILQKQTDVTVQEIATQFQIHPNVARLHLSKLEDVKVILSELHKTGKGGRPGKVYRLSKQVVQLTFPHRDFQLLSDIALKALDALGEKGVILLQQEGKKKGYEMIEEKLTHQNKELHELSFDDKIELFREISSSVGYFPRIQKENNGYSLLFEIFNCPFKEKALKQPEQICTMHNAYLHGAFHALFNVDEFSQVQSMDAHCDKCRYRINVTN</sequence>
<dbReference type="PANTHER" id="PTHR38600">
    <property type="entry name" value="TRANSCRIPTIONAL REGULATORY PROTEIN"/>
    <property type="match status" value="1"/>
</dbReference>
<organism evidence="2 3">
    <name type="scientific">Bacillus spongiae</name>
    <dbReference type="NCBI Taxonomy" id="2683610"/>
    <lineage>
        <taxon>Bacteria</taxon>
        <taxon>Bacillati</taxon>
        <taxon>Bacillota</taxon>
        <taxon>Bacilli</taxon>
        <taxon>Bacillales</taxon>
        <taxon>Bacillaceae</taxon>
        <taxon>Bacillus</taxon>
    </lineage>
</organism>
<keyword evidence="1" id="KW-0238">DNA-binding</keyword>
<dbReference type="RefSeq" id="WP_336585267.1">
    <property type="nucleotide sequence ID" value="NZ_JBBAXC010000001.1"/>
</dbReference>
<gene>
    <name evidence="2" type="ORF">WAK64_02125</name>
</gene>
<keyword evidence="3" id="KW-1185">Reference proteome</keyword>
<evidence type="ECO:0000313" key="3">
    <source>
        <dbReference type="Proteomes" id="UP001312865"/>
    </source>
</evidence>
<evidence type="ECO:0000256" key="1">
    <source>
        <dbReference type="ARBA" id="ARBA00023125"/>
    </source>
</evidence>